<feature type="region of interest" description="Disordered" evidence="1">
    <location>
        <begin position="27"/>
        <end position="54"/>
    </location>
</feature>
<evidence type="ECO:0008006" key="4">
    <source>
        <dbReference type="Google" id="ProtNLM"/>
    </source>
</evidence>
<evidence type="ECO:0000313" key="2">
    <source>
        <dbReference type="EMBL" id="MFC1416778.1"/>
    </source>
</evidence>
<keyword evidence="3" id="KW-1185">Reference proteome</keyword>
<gene>
    <name evidence="2" type="ORF">ACEZDE_08995</name>
</gene>
<dbReference type="Proteomes" id="UP001592531">
    <property type="component" value="Unassembled WGS sequence"/>
</dbReference>
<proteinExistence type="predicted"/>
<organism evidence="2 3">
    <name type="scientific">Streptacidiphilus cavernicola</name>
    <dbReference type="NCBI Taxonomy" id="3342716"/>
    <lineage>
        <taxon>Bacteria</taxon>
        <taxon>Bacillati</taxon>
        <taxon>Actinomycetota</taxon>
        <taxon>Actinomycetes</taxon>
        <taxon>Kitasatosporales</taxon>
        <taxon>Streptomycetaceae</taxon>
        <taxon>Streptacidiphilus</taxon>
    </lineage>
</organism>
<sequence length="447" mass="46299">MAAGRRTVLAGGAVALLAAGGLGGAAWHDHRRDQEEDASAAASGSAASAGSSGSAADAEARAGIQRLLDARAAAVLARDQQALADTVPDAAQALRDSQAAMLANLAQVPVASWSYTVQRLDAFPLPPVLTGVGGTDPRRAVQVEFGYRLSGFDSVPVTATQYLTAVRQPDGGWLLSSDSDRPGGAVQLWDLGPVTVVHGRSCLVLGLRGQSTLQAVADQADRAVPAVSAVWGRSWGERTVLLAPLASDQFGRLLGVDPLAYASIAAVTTGELGPAEAGRTERITLNPQVWDTLNALGRRVVTTHETTHVATRAITEQWTPRWLSEGAANWTGYLGTGRTPRQIAPELFADLAAGRVPDALPADAAFDGSATGLPQAYEQAWFACRSVVQRHGEPRLVALYAAVAAAGGSGGQDAAVDSALRRTIGLGLTAFTAQWRGDLLTAARAKA</sequence>
<comment type="caution">
    <text evidence="2">The sequence shown here is derived from an EMBL/GenBank/DDBJ whole genome shotgun (WGS) entry which is preliminary data.</text>
</comment>
<name>A0ABV6VST0_9ACTN</name>
<evidence type="ECO:0000313" key="3">
    <source>
        <dbReference type="Proteomes" id="UP001592531"/>
    </source>
</evidence>
<evidence type="ECO:0000256" key="1">
    <source>
        <dbReference type="SAM" id="MobiDB-lite"/>
    </source>
</evidence>
<reference evidence="2 3" key="1">
    <citation type="submission" date="2024-09" db="EMBL/GenBank/DDBJ databases">
        <authorList>
            <person name="Lee S.D."/>
        </authorList>
    </citation>
    <scope>NUCLEOTIDE SEQUENCE [LARGE SCALE GENOMIC DNA]</scope>
    <source>
        <strain evidence="2 3">N8-3</strain>
    </source>
</reference>
<dbReference type="EMBL" id="JBHFAB010000005">
    <property type="protein sequence ID" value="MFC1416778.1"/>
    <property type="molecule type" value="Genomic_DNA"/>
</dbReference>
<protein>
    <recommendedName>
        <fullName evidence="4">Lipoprotein</fullName>
    </recommendedName>
</protein>
<dbReference type="RefSeq" id="WP_380534303.1">
    <property type="nucleotide sequence ID" value="NZ_JBHFAB010000005.1"/>
</dbReference>
<accession>A0ABV6VST0</accession>
<feature type="compositionally biased region" description="Low complexity" evidence="1">
    <location>
        <begin position="39"/>
        <end position="54"/>
    </location>
</feature>